<sequence>MFGVSLSTHFDHTTAVHNNKTSISENIQPESMDTGGDTIQVPPKK</sequence>
<dbReference type="AlphaFoldDB" id="A0A1M4TWC9"/>
<evidence type="ECO:0000313" key="2">
    <source>
        <dbReference type="EMBL" id="SHE48779.1"/>
    </source>
</evidence>
<dbReference type="Proteomes" id="UP000184108">
    <property type="component" value="Unassembled WGS sequence"/>
</dbReference>
<name>A0A1M4TWC9_9FLAO</name>
<reference evidence="3" key="1">
    <citation type="submission" date="2016-11" db="EMBL/GenBank/DDBJ databases">
        <authorList>
            <person name="Varghese N."/>
            <person name="Submissions S."/>
        </authorList>
    </citation>
    <scope>NUCLEOTIDE SEQUENCE [LARGE SCALE GENOMIC DNA]</scope>
    <source>
        <strain evidence="3">YR203</strain>
    </source>
</reference>
<organism evidence="2 3">
    <name type="scientific">Chryseobacterium vrystaatense</name>
    <dbReference type="NCBI Taxonomy" id="307480"/>
    <lineage>
        <taxon>Bacteria</taxon>
        <taxon>Pseudomonadati</taxon>
        <taxon>Bacteroidota</taxon>
        <taxon>Flavobacteriia</taxon>
        <taxon>Flavobacteriales</taxon>
        <taxon>Weeksellaceae</taxon>
        <taxon>Chryseobacterium group</taxon>
        <taxon>Chryseobacterium</taxon>
    </lineage>
</organism>
<feature type="compositionally biased region" description="Polar residues" evidence="1">
    <location>
        <begin position="15"/>
        <end position="31"/>
    </location>
</feature>
<protein>
    <submittedName>
        <fullName evidence="2">Uncharacterized protein</fullName>
    </submittedName>
</protein>
<accession>A0A1M4TWC9</accession>
<dbReference type="EMBL" id="FQVE01000001">
    <property type="protein sequence ID" value="SHE48779.1"/>
    <property type="molecule type" value="Genomic_DNA"/>
</dbReference>
<proteinExistence type="predicted"/>
<evidence type="ECO:0000256" key="1">
    <source>
        <dbReference type="SAM" id="MobiDB-lite"/>
    </source>
</evidence>
<evidence type="ECO:0000313" key="3">
    <source>
        <dbReference type="Proteomes" id="UP000184108"/>
    </source>
</evidence>
<feature type="region of interest" description="Disordered" evidence="1">
    <location>
        <begin position="1"/>
        <end position="45"/>
    </location>
</feature>
<gene>
    <name evidence="2" type="ORF">SAMN02787073_0467</name>
</gene>